<dbReference type="PANTHER" id="PTHR40616:SF1">
    <property type="entry name" value="LINALOOL DEHYDRATASE_ISOMERASE DOMAIN-CONTAINING PROTEIN"/>
    <property type="match status" value="1"/>
</dbReference>
<gene>
    <name evidence="1" type="ORF">IF188_10215</name>
</gene>
<reference evidence="1 2" key="1">
    <citation type="submission" date="2020-09" db="EMBL/GenBank/DDBJ databases">
        <title>Isolation and identification of active actinomycetes.</title>
        <authorList>
            <person name="Li X."/>
        </authorList>
    </citation>
    <scope>NUCLEOTIDE SEQUENCE [LARGE SCALE GENOMIC DNA]</scope>
    <source>
        <strain evidence="1 2">NEAU-LLC</strain>
    </source>
</reference>
<evidence type="ECO:0000313" key="2">
    <source>
        <dbReference type="Proteomes" id="UP000598426"/>
    </source>
</evidence>
<evidence type="ECO:0000313" key="1">
    <source>
        <dbReference type="EMBL" id="MBD3942070.1"/>
    </source>
</evidence>
<proteinExistence type="predicted"/>
<organism evidence="1 2">
    <name type="scientific">Microbacterium helvum</name>
    <dbReference type="NCBI Taxonomy" id="2773713"/>
    <lineage>
        <taxon>Bacteria</taxon>
        <taxon>Bacillati</taxon>
        <taxon>Actinomycetota</taxon>
        <taxon>Actinomycetes</taxon>
        <taxon>Micrococcales</taxon>
        <taxon>Microbacteriaceae</taxon>
        <taxon>Microbacterium</taxon>
    </lineage>
</organism>
<keyword evidence="2" id="KW-1185">Reference proteome</keyword>
<sequence>MIAVDAPRPADPLHTADPLCLDAARRAGDARYDPDLDLLLSPAKPNPIHTRIVTGSAHPPRESLSYALALLELDRAGDRSIDGESRAARAARVIGAVLALQDTDPTSDTYGLWPYWAEEPLAEMSPPDWNWADFHGEVLSLILLRHADLLDADARERTRAGLGHAARSIIRRDVDLDYTNIAVKGTFVTLAAGALLGDPAFEEYGRERLRRLHARLTAVGSFAEFNSPTYWHVVMQALTATRQYFDDPGITPLAADLERLAWQHFLARWHPATGQLTGPMARCYETDLRGTPGVLLVLQRVAPETWTRLTADTLAPNVHVAPDAVIDYRIPDDLRPLLDEVAPPATGHETFSDTHYIDGQVAGISAAAAAGIPSLVLPTTGTSWRDGALTLGTVNFGDTWLQRRPLLGFWAEPGDDPLDPATPARHVGVEVLRDGHGFAGGSFSAAQNGGDVLWAVSLATPSGDAHIHLDAIAAGEAVPTRELLVRFWIRGVDPAAVRVDGIAPGAPSSFDRARRVEVRTAGVWIEWSLADARFDGQERTARVRVGDSGIEIEVLWLGVDAPRALVVDALDTTLAAGRLRMAAEPQEDAATTASLSSDAVELATAGLRLIAPVLPGSRLEHARIARRNLSR</sequence>
<dbReference type="PANTHER" id="PTHR40616">
    <property type="entry name" value="LINALOOL DEHYDRATASE_ISOMERASE DOMAIN-CONTAINING PROTEIN"/>
    <property type="match status" value="1"/>
</dbReference>
<dbReference type="RefSeq" id="WP_191171701.1">
    <property type="nucleotide sequence ID" value="NZ_JACXZS010000006.1"/>
</dbReference>
<evidence type="ECO:0008006" key="3">
    <source>
        <dbReference type="Google" id="ProtNLM"/>
    </source>
</evidence>
<comment type="caution">
    <text evidence="1">The sequence shown here is derived from an EMBL/GenBank/DDBJ whole genome shotgun (WGS) entry which is preliminary data.</text>
</comment>
<name>A0ABR8NN36_9MICO</name>
<accession>A0ABR8NN36</accession>
<protein>
    <recommendedName>
        <fullName evidence="3">Heparinase II/III-like protein</fullName>
    </recommendedName>
</protein>
<dbReference type="Proteomes" id="UP000598426">
    <property type="component" value="Unassembled WGS sequence"/>
</dbReference>
<dbReference type="EMBL" id="JACXZS010000006">
    <property type="protein sequence ID" value="MBD3942070.1"/>
    <property type="molecule type" value="Genomic_DNA"/>
</dbReference>